<feature type="domain" description="Protein kinase" evidence="3">
    <location>
        <begin position="1"/>
        <end position="173"/>
    </location>
</feature>
<dbReference type="STRING" id="1036808.A0A0C3DAJ4"/>
<dbReference type="GO" id="GO:0004672">
    <property type="term" value="F:protein kinase activity"/>
    <property type="evidence" value="ECO:0007669"/>
    <property type="project" value="InterPro"/>
</dbReference>
<name>A0A0C3DAJ4_9AGAM</name>
<evidence type="ECO:0000313" key="5">
    <source>
        <dbReference type="Proteomes" id="UP000053989"/>
    </source>
</evidence>
<evidence type="ECO:0000256" key="2">
    <source>
        <dbReference type="ARBA" id="ARBA00022840"/>
    </source>
</evidence>
<dbReference type="AlphaFoldDB" id="A0A0C3DAJ4"/>
<dbReference type="InParanoid" id="A0A0C3DAJ4"/>
<reference evidence="5" key="2">
    <citation type="submission" date="2015-01" db="EMBL/GenBank/DDBJ databases">
        <title>Evolutionary Origins and Diversification of the Mycorrhizal Mutualists.</title>
        <authorList>
            <consortium name="DOE Joint Genome Institute"/>
            <consortium name="Mycorrhizal Genomics Consortium"/>
            <person name="Kohler A."/>
            <person name="Kuo A."/>
            <person name="Nagy L.G."/>
            <person name="Floudas D."/>
            <person name="Copeland A."/>
            <person name="Barry K.W."/>
            <person name="Cichocki N."/>
            <person name="Veneault-Fourrey C."/>
            <person name="LaButti K."/>
            <person name="Lindquist E.A."/>
            <person name="Lipzen A."/>
            <person name="Lundell T."/>
            <person name="Morin E."/>
            <person name="Murat C."/>
            <person name="Riley R."/>
            <person name="Ohm R."/>
            <person name="Sun H."/>
            <person name="Tunlid A."/>
            <person name="Henrissat B."/>
            <person name="Grigoriev I.V."/>
            <person name="Hibbett D.S."/>
            <person name="Martin F."/>
        </authorList>
    </citation>
    <scope>NUCLEOTIDE SEQUENCE [LARGE SCALE GENOMIC DNA]</scope>
    <source>
        <strain evidence="5">Foug A</strain>
    </source>
</reference>
<dbReference type="Gene3D" id="1.10.510.10">
    <property type="entry name" value="Transferase(Phosphotransferase) domain 1"/>
    <property type="match status" value="1"/>
</dbReference>
<dbReference type="EMBL" id="KN822181">
    <property type="protein sequence ID" value="KIM53409.1"/>
    <property type="molecule type" value="Genomic_DNA"/>
</dbReference>
<dbReference type="Pfam" id="PF07714">
    <property type="entry name" value="PK_Tyr_Ser-Thr"/>
    <property type="match status" value="1"/>
</dbReference>
<evidence type="ECO:0000313" key="4">
    <source>
        <dbReference type="EMBL" id="KIM53409.1"/>
    </source>
</evidence>
<keyword evidence="5" id="KW-1185">Reference proteome</keyword>
<sequence length="173" mass="19477">FTQRISKEIQRWTTLRHNNIVSVFGVATKFEFTVSIISEWIPKGNAHNYVQDPNNDPRPLVRPMISIQVSGIARGLHYLHSHGFLHGNLRAHNVLISQDGQPLLVDYGLSALIDSSFSMTAGPPRFPTIKWMAPEQVVNCRKVPTTQADVWAFGMTTLVRMPSQALPPPFLFM</sequence>
<dbReference type="GO" id="GO:0005524">
    <property type="term" value="F:ATP binding"/>
    <property type="evidence" value="ECO:0007669"/>
    <property type="project" value="UniProtKB-KW"/>
</dbReference>
<organism evidence="4 5">
    <name type="scientific">Scleroderma citrinum Foug A</name>
    <dbReference type="NCBI Taxonomy" id="1036808"/>
    <lineage>
        <taxon>Eukaryota</taxon>
        <taxon>Fungi</taxon>
        <taxon>Dikarya</taxon>
        <taxon>Basidiomycota</taxon>
        <taxon>Agaricomycotina</taxon>
        <taxon>Agaricomycetes</taxon>
        <taxon>Agaricomycetidae</taxon>
        <taxon>Boletales</taxon>
        <taxon>Sclerodermatineae</taxon>
        <taxon>Sclerodermataceae</taxon>
        <taxon>Scleroderma</taxon>
    </lineage>
</organism>
<dbReference type="Proteomes" id="UP000053989">
    <property type="component" value="Unassembled WGS sequence"/>
</dbReference>
<dbReference type="OrthoDB" id="346907at2759"/>
<evidence type="ECO:0000256" key="1">
    <source>
        <dbReference type="ARBA" id="ARBA00022741"/>
    </source>
</evidence>
<keyword evidence="1" id="KW-0547">Nucleotide-binding</keyword>
<feature type="non-terminal residue" evidence="4">
    <location>
        <position position="1"/>
    </location>
</feature>
<evidence type="ECO:0000259" key="3">
    <source>
        <dbReference type="PROSITE" id="PS50011"/>
    </source>
</evidence>
<dbReference type="InterPro" id="IPR000719">
    <property type="entry name" value="Prot_kinase_dom"/>
</dbReference>
<dbReference type="PANTHER" id="PTHR24418">
    <property type="entry name" value="TYROSINE-PROTEIN KINASE"/>
    <property type="match status" value="1"/>
</dbReference>
<dbReference type="PROSITE" id="PS50011">
    <property type="entry name" value="PROTEIN_KINASE_DOM"/>
    <property type="match status" value="1"/>
</dbReference>
<dbReference type="InterPro" id="IPR050198">
    <property type="entry name" value="Non-receptor_tyrosine_kinases"/>
</dbReference>
<keyword evidence="2" id="KW-0067">ATP-binding</keyword>
<gene>
    <name evidence="4" type="ORF">SCLCIDRAFT_1157660</name>
</gene>
<accession>A0A0C3DAJ4</accession>
<dbReference type="HOGENOM" id="CLU_000288_7_18_1"/>
<protein>
    <recommendedName>
        <fullName evidence="3">Protein kinase domain-containing protein</fullName>
    </recommendedName>
</protein>
<dbReference type="InterPro" id="IPR001245">
    <property type="entry name" value="Ser-Thr/Tyr_kinase_cat_dom"/>
</dbReference>
<dbReference type="SUPFAM" id="SSF56112">
    <property type="entry name" value="Protein kinase-like (PK-like)"/>
    <property type="match status" value="1"/>
</dbReference>
<reference evidence="4 5" key="1">
    <citation type="submission" date="2014-04" db="EMBL/GenBank/DDBJ databases">
        <authorList>
            <consortium name="DOE Joint Genome Institute"/>
            <person name="Kuo A."/>
            <person name="Kohler A."/>
            <person name="Nagy L.G."/>
            <person name="Floudas D."/>
            <person name="Copeland A."/>
            <person name="Barry K.W."/>
            <person name="Cichocki N."/>
            <person name="Veneault-Fourrey C."/>
            <person name="LaButti K."/>
            <person name="Lindquist E.A."/>
            <person name="Lipzen A."/>
            <person name="Lundell T."/>
            <person name="Morin E."/>
            <person name="Murat C."/>
            <person name="Sun H."/>
            <person name="Tunlid A."/>
            <person name="Henrissat B."/>
            <person name="Grigoriev I.V."/>
            <person name="Hibbett D.S."/>
            <person name="Martin F."/>
            <person name="Nordberg H.P."/>
            <person name="Cantor M.N."/>
            <person name="Hua S.X."/>
        </authorList>
    </citation>
    <scope>NUCLEOTIDE SEQUENCE [LARGE SCALE GENOMIC DNA]</scope>
    <source>
        <strain evidence="4 5">Foug A</strain>
    </source>
</reference>
<dbReference type="CDD" id="cd00180">
    <property type="entry name" value="PKc"/>
    <property type="match status" value="1"/>
</dbReference>
<proteinExistence type="predicted"/>
<dbReference type="InterPro" id="IPR011009">
    <property type="entry name" value="Kinase-like_dom_sf"/>
</dbReference>